<dbReference type="InterPro" id="IPR035802">
    <property type="entry name" value="ENTH/VHS_tepsin"/>
</dbReference>
<evidence type="ECO:0000256" key="3">
    <source>
        <dbReference type="ARBA" id="ARBA00023034"/>
    </source>
</evidence>
<keyword evidence="4" id="KW-0968">Cytoplasmic vesicle</keyword>
<reference evidence="7 8" key="1">
    <citation type="submission" date="2021-06" db="EMBL/GenBank/DDBJ databases">
        <title>Caerostris darwini draft genome.</title>
        <authorList>
            <person name="Kono N."/>
            <person name="Arakawa K."/>
        </authorList>
    </citation>
    <scope>NUCLEOTIDE SEQUENCE [LARGE SCALE GENOMIC DNA]</scope>
</reference>
<dbReference type="SUPFAM" id="SSF48464">
    <property type="entry name" value="ENTH/VHS domain"/>
    <property type="match status" value="1"/>
</dbReference>
<dbReference type="CDD" id="cd03572">
    <property type="entry name" value="ENTH_like_Tepsin"/>
    <property type="match status" value="1"/>
</dbReference>
<dbReference type="PROSITE" id="PS50942">
    <property type="entry name" value="ENTH"/>
    <property type="match status" value="1"/>
</dbReference>
<accession>A0AAV4VP84</accession>
<dbReference type="Pfam" id="PF25827">
    <property type="entry name" value="TVHS-like"/>
    <property type="match status" value="1"/>
</dbReference>
<dbReference type="Proteomes" id="UP001054837">
    <property type="component" value="Unassembled WGS sequence"/>
</dbReference>
<dbReference type="InterPro" id="IPR013809">
    <property type="entry name" value="ENTH"/>
</dbReference>
<dbReference type="Pfam" id="PF01417">
    <property type="entry name" value="ENTH"/>
    <property type="match status" value="1"/>
</dbReference>
<evidence type="ECO:0000256" key="1">
    <source>
        <dbReference type="ARBA" id="ARBA00004541"/>
    </source>
</evidence>
<dbReference type="Gene3D" id="1.25.40.90">
    <property type="match status" value="1"/>
</dbReference>
<keyword evidence="8" id="KW-1185">Reference proteome</keyword>
<comment type="caution">
    <text evidence="7">The sequence shown here is derived from an EMBL/GenBank/DDBJ whole genome shotgun (WGS) entry which is preliminary data.</text>
</comment>
<dbReference type="InterPro" id="IPR039273">
    <property type="entry name" value="TEPSIN"/>
</dbReference>
<dbReference type="EMBL" id="BPLQ01013374">
    <property type="protein sequence ID" value="GIY71735.1"/>
    <property type="molecule type" value="Genomic_DNA"/>
</dbReference>
<feature type="region of interest" description="Disordered" evidence="5">
    <location>
        <begin position="249"/>
        <end position="268"/>
    </location>
</feature>
<evidence type="ECO:0000256" key="5">
    <source>
        <dbReference type="SAM" id="MobiDB-lite"/>
    </source>
</evidence>
<comment type="subcellular location">
    <subcellularLocation>
        <location evidence="1">Cytoplasmic vesicle</location>
    </subcellularLocation>
    <subcellularLocation>
        <location evidence="2">Golgi apparatus</location>
        <location evidence="2">trans-Golgi network</location>
    </subcellularLocation>
</comment>
<evidence type="ECO:0000256" key="2">
    <source>
        <dbReference type="ARBA" id="ARBA00004601"/>
    </source>
</evidence>
<dbReference type="PANTHER" id="PTHR21514:SF0">
    <property type="entry name" value="AP-4 COMPLEX ACCESSORY SUBUNIT TEPSIN"/>
    <property type="match status" value="1"/>
</dbReference>
<evidence type="ECO:0000313" key="7">
    <source>
        <dbReference type="EMBL" id="GIY71735.1"/>
    </source>
</evidence>
<proteinExistence type="predicted"/>
<feature type="domain" description="ENTH" evidence="6">
    <location>
        <begin position="7"/>
        <end position="141"/>
    </location>
</feature>
<dbReference type="InterPro" id="IPR058028">
    <property type="entry name" value="Tepsin_VHS/ENTH-like"/>
</dbReference>
<keyword evidence="3" id="KW-0333">Golgi apparatus</keyword>
<evidence type="ECO:0000259" key="6">
    <source>
        <dbReference type="PROSITE" id="PS50942"/>
    </source>
</evidence>
<evidence type="ECO:0000256" key="4">
    <source>
        <dbReference type="ARBA" id="ARBA00023329"/>
    </source>
</evidence>
<dbReference type="PANTHER" id="PTHR21514">
    <property type="entry name" value="AP-4 COMPLEX ACCESSORY SUBUNIT TEPSIN"/>
    <property type="match status" value="1"/>
</dbReference>
<sequence length="439" mass="49311">MAWKNLYNEVEFLTQHPEVALAISDSNTPVPGYLFGEINALTYIDYGNNCKPLVNLLVSKLEANAPIVSMKVLKLLIYLVKNGHTEMVEEVKFHEIALKESMGFHGPPDDLHGKTFYESIRKMARELLEYVFSEDKTNENISPPCQSELTGYGSSGSSKNLQGFGFSIKTQKSVTEKVSEGITNFVEKLLPSNDKTLNSAEVTHLSEALPQYKPMIINKSVPTCEEIPSESRSSIVQMPPPTLRTKKKTKIYKPGRPGGGWDDSEDEDEEDLIPEIVPEDVIEKSCTSVDSVDFSKIELKEIAIDWIDERKIVDEFTVNEELSKLNSSTILTLSKRCSLLNCDKVLCFLVEKFSEKVENIQLRALIFVEYLLFHDIISLESMSSIILPSVKELSTKGDDIPAAVKIKAKKVGLIIENLNKVYQRRHPKQNLETAISCKS</sequence>
<name>A0AAV4VP84_9ARAC</name>
<dbReference type="InterPro" id="IPR008942">
    <property type="entry name" value="ENTH_VHS"/>
</dbReference>
<evidence type="ECO:0000313" key="8">
    <source>
        <dbReference type="Proteomes" id="UP001054837"/>
    </source>
</evidence>
<dbReference type="AlphaFoldDB" id="A0AAV4VP84"/>
<gene>
    <name evidence="7" type="primary">tepsin</name>
    <name evidence="7" type="ORF">CDAR_290951</name>
</gene>
<organism evidence="7 8">
    <name type="scientific">Caerostris darwini</name>
    <dbReference type="NCBI Taxonomy" id="1538125"/>
    <lineage>
        <taxon>Eukaryota</taxon>
        <taxon>Metazoa</taxon>
        <taxon>Ecdysozoa</taxon>
        <taxon>Arthropoda</taxon>
        <taxon>Chelicerata</taxon>
        <taxon>Arachnida</taxon>
        <taxon>Araneae</taxon>
        <taxon>Araneomorphae</taxon>
        <taxon>Entelegynae</taxon>
        <taxon>Araneoidea</taxon>
        <taxon>Araneidae</taxon>
        <taxon>Caerostris</taxon>
    </lineage>
</organism>
<protein>
    <submittedName>
        <fullName evidence="7">AP-4 complex accessory subunit tepsin</fullName>
    </submittedName>
</protein>
<dbReference type="GO" id="GO:0032588">
    <property type="term" value="C:trans-Golgi network membrane"/>
    <property type="evidence" value="ECO:0007669"/>
    <property type="project" value="TreeGrafter"/>
</dbReference>
<dbReference type="GO" id="GO:0031410">
    <property type="term" value="C:cytoplasmic vesicle"/>
    <property type="evidence" value="ECO:0007669"/>
    <property type="project" value="UniProtKB-SubCell"/>
</dbReference>